<protein>
    <recommendedName>
        <fullName evidence="4">DUF305 domain-containing protein</fullName>
    </recommendedName>
</protein>
<evidence type="ECO:0000256" key="1">
    <source>
        <dbReference type="SAM" id="SignalP"/>
    </source>
</evidence>
<proteinExistence type="predicted"/>
<feature type="signal peptide" evidence="1">
    <location>
        <begin position="1"/>
        <end position="24"/>
    </location>
</feature>
<evidence type="ECO:0000313" key="2">
    <source>
        <dbReference type="EMBL" id="MBP1473685.1"/>
    </source>
</evidence>
<dbReference type="EMBL" id="JAGJRS010000011">
    <property type="protein sequence ID" value="MBP1473685.1"/>
    <property type="molecule type" value="Genomic_DNA"/>
</dbReference>
<accession>A0ABS4DKX8</accession>
<reference evidence="2 3" key="1">
    <citation type="submission" date="2021-04" db="EMBL/GenBank/DDBJ databases">
        <authorList>
            <person name="Huq M.A."/>
        </authorList>
    </citation>
    <scope>NUCLEOTIDE SEQUENCE [LARGE SCALE GENOMIC DNA]</scope>
    <source>
        <strain evidence="2 3">MAH-13</strain>
    </source>
</reference>
<dbReference type="RefSeq" id="WP_209616892.1">
    <property type="nucleotide sequence ID" value="NZ_JAGJRS010000011.1"/>
</dbReference>
<keyword evidence="1" id="KW-0732">Signal</keyword>
<name>A0ABS4DKX8_9GAMM</name>
<dbReference type="Proteomes" id="UP000823790">
    <property type="component" value="Unassembled WGS sequence"/>
</dbReference>
<evidence type="ECO:0000313" key="3">
    <source>
        <dbReference type="Proteomes" id="UP000823790"/>
    </source>
</evidence>
<keyword evidence="3" id="KW-1185">Reference proteome</keyword>
<sequence>MATKSIRRVTACVVALALPLAAQAYPGNAASKEASTAAAHAGMAMGAADLKMAHAHLQHVVNCLVGPSGDGYDAQAENPCKGMGQGAIADAKSDAARQSRLQEAAMEARKGVKAATVDEAHASAQKVMSSLQAVQGPAT</sequence>
<gene>
    <name evidence="2" type="ORF">J7I44_05195</name>
</gene>
<feature type="chain" id="PRO_5045284596" description="DUF305 domain-containing protein" evidence="1">
    <location>
        <begin position="25"/>
        <end position="139"/>
    </location>
</feature>
<organism evidence="2 3">
    <name type="scientific">Frateuria flava</name>
    <dbReference type="NCBI Taxonomy" id="2821489"/>
    <lineage>
        <taxon>Bacteria</taxon>
        <taxon>Pseudomonadati</taxon>
        <taxon>Pseudomonadota</taxon>
        <taxon>Gammaproteobacteria</taxon>
        <taxon>Lysobacterales</taxon>
        <taxon>Rhodanobacteraceae</taxon>
        <taxon>Frateuria</taxon>
    </lineage>
</organism>
<evidence type="ECO:0008006" key="4">
    <source>
        <dbReference type="Google" id="ProtNLM"/>
    </source>
</evidence>
<comment type="caution">
    <text evidence="2">The sequence shown here is derived from an EMBL/GenBank/DDBJ whole genome shotgun (WGS) entry which is preliminary data.</text>
</comment>